<dbReference type="GO" id="GO:0003677">
    <property type="term" value="F:DNA binding"/>
    <property type="evidence" value="ECO:0007669"/>
    <property type="project" value="UniProtKB-KW"/>
</dbReference>
<keyword evidence="4" id="KW-1185">Reference proteome</keyword>
<gene>
    <name evidence="3" type="ORF">CUU66_00795</name>
</gene>
<evidence type="ECO:0000259" key="2">
    <source>
        <dbReference type="Pfam" id="PF12728"/>
    </source>
</evidence>
<dbReference type="InterPro" id="IPR009061">
    <property type="entry name" value="DNA-bd_dom_put_sf"/>
</dbReference>
<dbReference type="AlphaFoldDB" id="A0A2N5MBK8"/>
<dbReference type="InterPro" id="IPR041657">
    <property type="entry name" value="HTH_17"/>
</dbReference>
<keyword evidence="3" id="KW-0238">DNA-binding</keyword>
<dbReference type="Proteomes" id="UP000234748">
    <property type="component" value="Unassembled WGS sequence"/>
</dbReference>
<comment type="caution">
    <text evidence="3">The sequence shown here is derived from an EMBL/GenBank/DDBJ whole genome shotgun (WGS) entry which is preliminary data.</text>
</comment>
<name>A0A2N5MBK8_9BACI</name>
<keyword evidence="1" id="KW-0175">Coiled coil</keyword>
<dbReference type="Gene3D" id="1.10.1660.10">
    <property type="match status" value="1"/>
</dbReference>
<evidence type="ECO:0000256" key="1">
    <source>
        <dbReference type="SAM" id="Coils"/>
    </source>
</evidence>
<accession>A0A2N5MBK8</accession>
<reference evidence="3 4" key="1">
    <citation type="submission" date="2017-11" db="EMBL/GenBank/DDBJ databases">
        <title>Comparitive Functional Genomics of Dry Heat Resistant strains isolated from the Viking Spacecraft.</title>
        <authorList>
            <person name="Seuylemezian A."/>
            <person name="Cooper K."/>
            <person name="Vaishampayan P."/>
        </authorList>
    </citation>
    <scope>NUCLEOTIDE SEQUENCE [LARGE SCALE GENOMIC DNA]</scope>
    <source>
        <strain evidence="3 4">V1-29</strain>
    </source>
</reference>
<feature type="coiled-coil region" evidence="1">
    <location>
        <begin position="111"/>
        <end position="138"/>
    </location>
</feature>
<protein>
    <submittedName>
        <fullName evidence="3">DNA-binding protein</fullName>
    </submittedName>
</protein>
<sequence>MLSTKEISEMLNVSEETVRRWIRTGELEATQDGKSYVVDDSKLEDFVEKKSAIPGTSLSKMQNLIGLVGSNILANQKAKDMAGLGVEILAKSLSKIKSSDFGYTPPEEPTPEDYEEKIESLKRQKKKLELEYQMKLLDIEDEIAKYQRLAKSSNQ</sequence>
<dbReference type="NCBIfam" id="TIGR01764">
    <property type="entry name" value="excise"/>
    <property type="match status" value="1"/>
</dbReference>
<organism evidence="3 4">
    <name type="scientific">Peribacillus deserti</name>
    <dbReference type="NCBI Taxonomy" id="673318"/>
    <lineage>
        <taxon>Bacteria</taxon>
        <taxon>Bacillati</taxon>
        <taxon>Bacillota</taxon>
        <taxon>Bacilli</taxon>
        <taxon>Bacillales</taxon>
        <taxon>Bacillaceae</taxon>
        <taxon>Peribacillus</taxon>
    </lineage>
</organism>
<dbReference type="InterPro" id="IPR010093">
    <property type="entry name" value="SinI_DNA-bd"/>
</dbReference>
<feature type="domain" description="Helix-turn-helix" evidence="2">
    <location>
        <begin position="1"/>
        <end position="50"/>
    </location>
</feature>
<evidence type="ECO:0000313" key="4">
    <source>
        <dbReference type="Proteomes" id="UP000234748"/>
    </source>
</evidence>
<proteinExistence type="predicted"/>
<evidence type="ECO:0000313" key="3">
    <source>
        <dbReference type="EMBL" id="PLT31734.1"/>
    </source>
</evidence>
<dbReference type="OrthoDB" id="2868166at2"/>
<dbReference type="SUPFAM" id="SSF46955">
    <property type="entry name" value="Putative DNA-binding domain"/>
    <property type="match status" value="1"/>
</dbReference>
<dbReference type="Pfam" id="PF12728">
    <property type="entry name" value="HTH_17"/>
    <property type="match status" value="1"/>
</dbReference>
<dbReference type="EMBL" id="PGUY01000002">
    <property type="protein sequence ID" value="PLT31734.1"/>
    <property type="molecule type" value="Genomic_DNA"/>
</dbReference>